<dbReference type="InterPro" id="IPR025166">
    <property type="entry name" value="Integrase_DNA_bind_dom"/>
</dbReference>
<evidence type="ECO:0000256" key="3">
    <source>
        <dbReference type="ARBA" id="ARBA00023125"/>
    </source>
</evidence>
<dbReference type="PROSITE" id="PS51898">
    <property type="entry name" value="TYR_RECOMBINASE"/>
    <property type="match status" value="1"/>
</dbReference>
<name>A0A7V8NXL0_9BACT</name>
<dbReference type="Pfam" id="PF13356">
    <property type="entry name" value="Arm-DNA-bind_3"/>
    <property type="match status" value="1"/>
</dbReference>
<feature type="domain" description="Tyr recombinase" evidence="6">
    <location>
        <begin position="231"/>
        <end position="347"/>
    </location>
</feature>
<dbReference type="InterPro" id="IPR002104">
    <property type="entry name" value="Integrase_catalytic"/>
</dbReference>
<feature type="domain" description="Core-binding (CB)" evidence="7">
    <location>
        <begin position="130"/>
        <end position="207"/>
    </location>
</feature>
<dbReference type="PROSITE" id="PS51900">
    <property type="entry name" value="CB"/>
    <property type="match status" value="1"/>
</dbReference>
<dbReference type="InterPro" id="IPR038488">
    <property type="entry name" value="Integrase_DNA-bd_sf"/>
</dbReference>
<keyword evidence="3 5" id="KW-0238">DNA-binding</keyword>
<dbReference type="PANTHER" id="PTHR30629:SF2">
    <property type="entry name" value="PROPHAGE INTEGRASE INTS-RELATED"/>
    <property type="match status" value="1"/>
</dbReference>
<evidence type="ECO:0000313" key="8">
    <source>
        <dbReference type="EMBL" id="MBA0089333.1"/>
    </source>
</evidence>
<dbReference type="GO" id="GO:0015074">
    <property type="term" value="P:DNA integration"/>
    <property type="evidence" value="ECO:0007669"/>
    <property type="project" value="UniProtKB-KW"/>
</dbReference>
<feature type="non-terminal residue" evidence="8">
    <location>
        <position position="347"/>
    </location>
</feature>
<evidence type="ECO:0000256" key="1">
    <source>
        <dbReference type="ARBA" id="ARBA00008857"/>
    </source>
</evidence>
<dbReference type="Proteomes" id="UP000567293">
    <property type="component" value="Unassembled WGS sequence"/>
</dbReference>
<proteinExistence type="inferred from homology"/>
<evidence type="ECO:0000256" key="5">
    <source>
        <dbReference type="PROSITE-ProRule" id="PRU01248"/>
    </source>
</evidence>
<accession>A0A7V8NXL0</accession>
<dbReference type="SUPFAM" id="SSF56349">
    <property type="entry name" value="DNA breaking-rejoining enzymes"/>
    <property type="match status" value="1"/>
</dbReference>
<evidence type="ECO:0000259" key="7">
    <source>
        <dbReference type="PROSITE" id="PS51900"/>
    </source>
</evidence>
<keyword evidence="4" id="KW-0233">DNA recombination</keyword>
<dbReference type="InterPro" id="IPR011010">
    <property type="entry name" value="DNA_brk_join_enz"/>
</dbReference>
<protein>
    <submittedName>
        <fullName evidence="8">Integrase family protein</fullName>
    </submittedName>
</protein>
<dbReference type="InterPro" id="IPR050808">
    <property type="entry name" value="Phage_Integrase"/>
</dbReference>
<comment type="caution">
    <text evidence="8">The sequence shown here is derived from an EMBL/GenBank/DDBJ whole genome shotgun (WGS) entry which is preliminary data.</text>
</comment>
<dbReference type="PANTHER" id="PTHR30629">
    <property type="entry name" value="PROPHAGE INTEGRASE"/>
    <property type="match status" value="1"/>
</dbReference>
<dbReference type="Gene3D" id="3.30.160.390">
    <property type="entry name" value="Integrase, DNA-binding domain"/>
    <property type="match status" value="1"/>
</dbReference>
<keyword evidence="9" id="KW-1185">Reference proteome</keyword>
<reference evidence="8" key="1">
    <citation type="submission" date="2020-06" db="EMBL/GenBank/DDBJ databases">
        <title>Legume-microbial interactions unlock mineral nutrients during tropical forest succession.</title>
        <authorList>
            <person name="Epihov D.Z."/>
        </authorList>
    </citation>
    <scope>NUCLEOTIDE SEQUENCE [LARGE SCALE GENOMIC DNA]</scope>
    <source>
        <strain evidence="8">Pan2503</strain>
    </source>
</reference>
<dbReference type="InterPro" id="IPR044068">
    <property type="entry name" value="CB"/>
</dbReference>
<dbReference type="Gene3D" id="1.10.443.10">
    <property type="entry name" value="Intergrase catalytic core"/>
    <property type="match status" value="1"/>
</dbReference>
<sequence length="347" mass="38612">MARNKLTDRFIASRKNAPEGKRDDYQDAIVPGLALRVTDRGHKSFVLVARYPSNPKNPTRRMLGTVYVPAKSDRVPAKDNVPIAEGEITGGALTLAEARAKARRWLDLLSRGIDPAQQERQQKIAAKKRITFDELRDAFLDHYKGKAKLAAATRILYRDFAAWNGRLATDIDGQDVDLAIRVILDRGSKYQAFNAFGYIRTMYSWAQGQPRLGIKASPCANLSAKYLIGKRKPRTHTLRDHELRAIWAACNDQGYAYPYGAIVKLMLLSGARPNEIAGMSKGELIETVDDGRFLVVPSARMKGEDDDPPPPHEIPLTPKMIEILDALPEFSGPYLFTSVGGRKPINS</sequence>
<dbReference type="GO" id="GO:0006310">
    <property type="term" value="P:DNA recombination"/>
    <property type="evidence" value="ECO:0007669"/>
    <property type="project" value="UniProtKB-KW"/>
</dbReference>
<dbReference type="InterPro" id="IPR013762">
    <property type="entry name" value="Integrase-like_cat_sf"/>
</dbReference>
<evidence type="ECO:0000256" key="4">
    <source>
        <dbReference type="ARBA" id="ARBA00023172"/>
    </source>
</evidence>
<keyword evidence="2" id="KW-0229">DNA integration</keyword>
<evidence type="ECO:0000256" key="2">
    <source>
        <dbReference type="ARBA" id="ARBA00022908"/>
    </source>
</evidence>
<dbReference type="EMBL" id="JACDQQ010002941">
    <property type="protein sequence ID" value="MBA0089333.1"/>
    <property type="molecule type" value="Genomic_DNA"/>
</dbReference>
<comment type="similarity">
    <text evidence="1">Belongs to the 'phage' integrase family.</text>
</comment>
<organism evidence="8 9">
    <name type="scientific">Candidatus Acidiferrum panamense</name>
    <dbReference type="NCBI Taxonomy" id="2741543"/>
    <lineage>
        <taxon>Bacteria</taxon>
        <taxon>Pseudomonadati</taxon>
        <taxon>Acidobacteriota</taxon>
        <taxon>Terriglobia</taxon>
        <taxon>Candidatus Acidiferrales</taxon>
        <taxon>Candidatus Acidiferrum</taxon>
    </lineage>
</organism>
<gene>
    <name evidence="8" type="ORF">HRJ53_30450</name>
</gene>
<dbReference type="Gene3D" id="1.10.150.130">
    <property type="match status" value="1"/>
</dbReference>
<dbReference type="GO" id="GO:0003677">
    <property type="term" value="F:DNA binding"/>
    <property type="evidence" value="ECO:0007669"/>
    <property type="project" value="UniProtKB-UniRule"/>
</dbReference>
<evidence type="ECO:0000259" key="6">
    <source>
        <dbReference type="PROSITE" id="PS51898"/>
    </source>
</evidence>
<dbReference type="InterPro" id="IPR010998">
    <property type="entry name" value="Integrase_recombinase_N"/>
</dbReference>
<evidence type="ECO:0000313" key="9">
    <source>
        <dbReference type="Proteomes" id="UP000567293"/>
    </source>
</evidence>
<dbReference type="AlphaFoldDB" id="A0A7V8NXL0"/>